<comment type="subcellular location">
    <subcellularLocation>
        <location evidence="1 7">Cell membrane</location>
        <topology evidence="1 7">Multi-pass membrane protein</topology>
    </subcellularLocation>
</comment>
<keyword evidence="4 7" id="KW-0812">Transmembrane</keyword>
<feature type="domain" description="ABC transmembrane type-1" evidence="8">
    <location>
        <begin position="58"/>
        <end position="237"/>
    </location>
</feature>
<comment type="caution">
    <text evidence="9">The sequence shown here is derived from an EMBL/GenBank/DDBJ whole genome shotgun (WGS) entry which is preliminary data.</text>
</comment>
<dbReference type="SUPFAM" id="SSF161098">
    <property type="entry name" value="MetI-like"/>
    <property type="match status" value="2"/>
</dbReference>
<evidence type="ECO:0000256" key="7">
    <source>
        <dbReference type="RuleBase" id="RU363032"/>
    </source>
</evidence>
<feature type="transmembrane region" description="Helical" evidence="7">
    <location>
        <begin position="175"/>
        <end position="197"/>
    </location>
</feature>
<dbReference type="PROSITE" id="PS50928">
    <property type="entry name" value="ABC_TM1"/>
    <property type="match status" value="2"/>
</dbReference>
<feature type="transmembrane region" description="Helical" evidence="7">
    <location>
        <begin position="446"/>
        <end position="468"/>
    </location>
</feature>
<dbReference type="Proteomes" id="UP001596039">
    <property type="component" value="Unassembled WGS sequence"/>
</dbReference>
<accession>A0ABW0NRU7</accession>
<evidence type="ECO:0000256" key="1">
    <source>
        <dbReference type="ARBA" id="ARBA00004651"/>
    </source>
</evidence>
<evidence type="ECO:0000256" key="6">
    <source>
        <dbReference type="ARBA" id="ARBA00023136"/>
    </source>
</evidence>
<protein>
    <submittedName>
        <fullName evidence="9">ABC transporter permease</fullName>
    </submittedName>
</protein>
<dbReference type="EMBL" id="JBHSMG010000002">
    <property type="protein sequence ID" value="MFC5502661.1"/>
    <property type="molecule type" value="Genomic_DNA"/>
</dbReference>
<feature type="transmembrane region" description="Helical" evidence="7">
    <location>
        <begin position="96"/>
        <end position="116"/>
    </location>
</feature>
<reference evidence="10" key="1">
    <citation type="journal article" date="2019" name="Int. J. Syst. Evol. Microbiol.">
        <title>The Global Catalogue of Microorganisms (GCM) 10K type strain sequencing project: providing services to taxonomists for standard genome sequencing and annotation.</title>
        <authorList>
            <consortium name="The Broad Institute Genomics Platform"/>
            <consortium name="The Broad Institute Genome Sequencing Center for Infectious Disease"/>
            <person name="Wu L."/>
            <person name="Ma J."/>
        </authorList>
    </citation>
    <scope>NUCLEOTIDE SEQUENCE [LARGE SCALE GENOMIC DNA]</scope>
    <source>
        <strain evidence="10">CGMCC 4.6997</strain>
    </source>
</reference>
<keyword evidence="5 7" id="KW-1133">Transmembrane helix</keyword>
<feature type="transmembrane region" description="Helical" evidence="7">
    <location>
        <begin position="367"/>
        <end position="385"/>
    </location>
</feature>
<feature type="transmembrane region" description="Helical" evidence="7">
    <location>
        <begin position="391"/>
        <end position="408"/>
    </location>
</feature>
<feature type="transmembrane region" description="Helical" evidence="7">
    <location>
        <begin position="488"/>
        <end position="507"/>
    </location>
</feature>
<evidence type="ECO:0000256" key="2">
    <source>
        <dbReference type="ARBA" id="ARBA00022448"/>
    </source>
</evidence>
<keyword evidence="6 7" id="KW-0472">Membrane</keyword>
<feature type="transmembrane region" description="Helical" evidence="7">
    <location>
        <begin position="336"/>
        <end position="355"/>
    </location>
</feature>
<evidence type="ECO:0000256" key="3">
    <source>
        <dbReference type="ARBA" id="ARBA00022475"/>
    </source>
</evidence>
<keyword evidence="10" id="KW-1185">Reference proteome</keyword>
<feature type="transmembrane region" description="Helical" evidence="7">
    <location>
        <begin position="62"/>
        <end position="84"/>
    </location>
</feature>
<dbReference type="Gene3D" id="1.10.3720.10">
    <property type="entry name" value="MetI-like"/>
    <property type="match status" value="2"/>
</dbReference>
<feature type="transmembrane region" description="Helical" evidence="7">
    <location>
        <begin position="268"/>
        <end position="289"/>
    </location>
</feature>
<comment type="similarity">
    <text evidence="7">Belongs to the binding-protein-dependent transport system permease family.</text>
</comment>
<name>A0ABW0NRU7_9MICO</name>
<feature type="transmembrane region" description="Helical" evidence="7">
    <location>
        <begin position="122"/>
        <end position="142"/>
    </location>
</feature>
<proteinExistence type="inferred from homology"/>
<evidence type="ECO:0000313" key="9">
    <source>
        <dbReference type="EMBL" id="MFC5502661.1"/>
    </source>
</evidence>
<feature type="transmembrane region" description="Helical" evidence="7">
    <location>
        <begin position="217"/>
        <end position="237"/>
    </location>
</feature>
<evidence type="ECO:0000256" key="5">
    <source>
        <dbReference type="ARBA" id="ARBA00022989"/>
    </source>
</evidence>
<dbReference type="PANTHER" id="PTHR30151">
    <property type="entry name" value="ALKANE SULFONATE ABC TRANSPORTER-RELATED, MEMBRANE SUBUNIT"/>
    <property type="match status" value="1"/>
</dbReference>
<keyword evidence="2 7" id="KW-0813">Transport</keyword>
<evidence type="ECO:0000259" key="8">
    <source>
        <dbReference type="PROSITE" id="PS50928"/>
    </source>
</evidence>
<organism evidence="9 10">
    <name type="scientific">Lysinimonas soli</name>
    <dbReference type="NCBI Taxonomy" id="1074233"/>
    <lineage>
        <taxon>Bacteria</taxon>
        <taxon>Bacillati</taxon>
        <taxon>Actinomycetota</taxon>
        <taxon>Actinomycetes</taxon>
        <taxon>Micrococcales</taxon>
        <taxon>Microbacteriaceae</taxon>
        <taxon>Lysinimonas</taxon>
    </lineage>
</organism>
<keyword evidence="3" id="KW-1003">Cell membrane</keyword>
<dbReference type="PANTHER" id="PTHR30151:SF0">
    <property type="entry name" value="ABC TRANSPORTER PERMEASE PROTEIN MJ0413-RELATED"/>
    <property type="match status" value="1"/>
</dbReference>
<sequence length="522" mass="54907">MTTTRRRRALVLIAASILSLAIWELAARLGLSRLGVIAPPSAVVVEIVQNASLYGVNFASTAWVAIRGWFWGDLAAIVLAVLFVQFRVVERLLQQLALVLYCLPLVAVMPLLQLTFDPDTARVVLAALSVFFTTLVGTMLGLRSADRGQLTVVRALGGGPFAALRFVRMPSGIPAVLTGLQIGAAAATLGAVFGEFIGADRGLGVLLINGLQQLHLAQVFAVAVLATAMAGIPYGLLGIARRVLVPWSTGLSTAAAARPTRTSAVRRVLGALGWAVTSLAIVIGAWWLYLVVFAVTPFVGKTPVAVFDYLVLVPDASRNRSELIDALGVTLVHAGVGYAAGLAVGILVATVFVLAPPLELAFTPLTVALRSVPIVALIPVLLVVFGRGLPGVIAITTIVTFFPTLANVQQGMSRVPADALLLMRSYDASLAQTLWRLRLPTALPTIFASARIAAPAAVLGATLAEWLATGDGLGHMIVVSRSFSNYNQLWAAAMLLAAVSVVFYSIVSAAERAVLSRFTVAR</sequence>
<gene>
    <name evidence="9" type="ORF">ACFPJ4_10475</name>
</gene>
<dbReference type="Pfam" id="PF00528">
    <property type="entry name" value="BPD_transp_1"/>
    <property type="match status" value="2"/>
</dbReference>
<feature type="domain" description="ABC transmembrane type-1" evidence="8">
    <location>
        <begin position="323"/>
        <end position="507"/>
    </location>
</feature>
<dbReference type="CDD" id="cd06261">
    <property type="entry name" value="TM_PBP2"/>
    <property type="match status" value="1"/>
</dbReference>
<dbReference type="RefSeq" id="WP_386740350.1">
    <property type="nucleotide sequence ID" value="NZ_JBHSMG010000002.1"/>
</dbReference>
<dbReference type="InterPro" id="IPR035906">
    <property type="entry name" value="MetI-like_sf"/>
</dbReference>
<dbReference type="InterPro" id="IPR000515">
    <property type="entry name" value="MetI-like"/>
</dbReference>
<evidence type="ECO:0000256" key="4">
    <source>
        <dbReference type="ARBA" id="ARBA00022692"/>
    </source>
</evidence>
<evidence type="ECO:0000313" key="10">
    <source>
        <dbReference type="Proteomes" id="UP001596039"/>
    </source>
</evidence>